<dbReference type="EMBL" id="JACGWJ010000023">
    <property type="protein sequence ID" value="KAL0325605.1"/>
    <property type="molecule type" value="Genomic_DNA"/>
</dbReference>
<reference evidence="3" key="2">
    <citation type="journal article" date="2024" name="Plant">
        <title>Genomic evolution and insights into agronomic trait innovations of Sesamum species.</title>
        <authorList>
            <person name="Miao H."/>
            <person name="Wang L."/>
            <person name="Qu L."/>
            <person name="Liu H."/>
            <person name="Sun Y."/>
            <person name="Le M."/>
            <person name="Wang Q."/>
            <person name="Wei S."/>
            <person name="Zheng Y."/>
            <person name="Lin W."/>
            <person name="Duan Y."/>
            <person name="Cao H."/>
            <person name="Xiong S."/>
            <person name="Wang X."/>
            <person name="Wei L."/>
            <person name="Li C."/>
            <person name="Ma Q."/>
            <person name="Ju M."/>
            <person name="Zhao R."/>
            <person name="Li G."/>
            <person name="Mu C."/>
            <person name="Tian Q."/>
            <person name="Mei H."/>
            <person name="Zhang T."/>
            <person name="Gao T."/>
            <person name="Zhang H."/>
        </authorList>
    </citation>
    <scope>NUCLEOTIDE SEQUENCE</scope>
    <source>
        <strain evidence="3">G02</strain>
    </source>
</reference>
<name>A0AAW2M293_SESRA</name>
<dbReference type="PANTHER" id="PTHR12181:SF12">
    <property type="entry name" value="PHOSPHATIDATE PHOSPHATASE"/>
    <property type="match status" value="1"/>
</dbReference>
<dbReference type="InterPro" id="IPR026058">
    <property type="entry name" value="LIPIN"/>
</dbReference>
<dbReference type="GO" id="GO:0008195">
    <property type="term" value="F:phosphatidate phosphatase activity"/>
    <property type="evidence" value="ECO:0007669"/>
    <property type="project" value="TreeGrafter"/>
</dbReference>
<reference evidence="3" key="1">
    <citation type="submission" date="2020-06" db="EMBL/GenBank/DDBJ databases">
        <authorList>
            <person name="Li T."/>
            <person name="Hu X."/>
            <person name="Zhang T."/>
            <person name="Song X."/>
            <person name="Zhang H."/>
            <person name="Dai N."/>
            <person name="Sheng W."/>
            <person name="Hou X."/>
            <person name="Wei L."/>
        </authorList>
    </citation>
    <scope>NUCLEOTIDE SEQUENCE</scope>
    <source>
        <strain evidence="3">G02</strain>
        <tissue evidence="3">Leaf</tissue>
    </source>
</reference>
<dbReference type="AlphaFoldDB" id="A0AAW2M293"/>
<dbReference type="Pfam" id="PF04571">
    <property type="entry name" value="Lipin_N"/>
    <property type="match status" value="1"/>
</dbReference>
<sequence>MQAVGKLGSYISRSVYTVSGPFHPFGGAVDIIVVEQPDGSYKSSPWYVRFGKFQGVLKTKEKVVSISVNGVEADFHMYLDHKGEAFFLKEVDVDAGESPHSPPSSLGEDMDKQPQSRLPLKSKSCNYTSDFPDSIRNGNCVAVARTTSRRSQILSLVFGRRTMKEEGGQEEKNAYDMVRTDSLERAEIAADLLDLKWSTNLASSRNRKDNASRFSTVDTLKDEANINLQRPQEISESHDCVQCETVQDMALKSEPERDVIHAQEKPLTIQHGLREGDGLSFVQEEKTTMNRGTIYGASESNVTECYPQLVPFQQSNDFIKDVNSQSFATASSLSYSTCSPAEEQTILAKGDTHISVSDFVPQCIQASRILEEEQLLFGIPDDCGHIDGKQMGLSHADLEGENADSSFPSGVAGVNESNDATGCSVFSLDQSVIDDYINDANLERRKLRSISSDLCVNKTGHVQSKELTRMVRSLPSRALRNNLEASDLGHASNPSLYPGMEGGANSNSHQLPCAQTMAEDVMVLKENKEGHANPSIDILHAYFGSRVKQQLML</sequence>
<gene>
    <name evidence="3" type="ORF">Sradi_5129800</name>
</gene>
<proteinExistence type="predicted"/>
<accession>A0AAW2M293</accession>
<evidence type="ECO:0000259" key="2">
    <source>
        <dbReference type="Pfam" id="PF04571"/>
    </source>
</evidence>
<dbReference type="InterPro" id="IPR007651">
    <property type="entry name" value="Lipin_N"/>
</dbReference>
<protein>
    <submittedName>
        <fullName evidence="3">Phosphatidate phosphatase PAH2</fullName>
    </submittedName>
</protein>
<evidence type="ECO:0000313" key="3">
    <source>
        <dbReference type="EMBL" id="KAL0325605.1"/>
    </source>
</evidence>
<evidence type="ECO:0000256" key="1">
    <source>
        <dbReference type="SAM" id="MobiDB-lite"/>
    </source>
</evidence>
<feature type="domain" description="Lipin N-terminal" evidence="2">
    <location>
        <begin position="1"/>
        <end position="99"/>
    </location>
</feature>
<organism evidence="3">
    <name type="scientific">Sesamum radiatum</name>
    <name type="common">Black benniseed</name>
    <dbReference type="NCBI Taxonomy" id="300843"/>
    <lineage>
        <taxon>Eukaryota</taxon>
        <taxon>Viridiplantae</taxon>
        <taxon>Streptophyta</taxon>
        <taxon>Embryophyta</taxon>
        <taxon>Tracheophyta</taxon>
        <taxon>Spermatophyta</taxon>
        <taxon>Magnoliopsida</taxon>
        <taxon>eudicotyledons</taxon>
        <taxon>Gunneridae</taxon>
        <taxon>Pentapetalae</taxon>
        <taxon>asterids</taxon>
        <taxon>lamiids</taxon>
        <taxon>Lamiales</taxon>
        <taxon>Pedaliaceae</taxon>
        <taxon>Sesamum</taxon>
    </lineage>
</organism>
<dbReference type="PANTHER" id="PTHR12181">
    <property type="entry name" value="LIPIN"/>
    <property type="match status" value="1"/>
</dbReference>
<feature type="region of interest" description="Disordered" evidence="1">
    <location>
        <begin position="94"/>
        <end position="123"/>
    </location>
</feature>
<comment type="caution">
    <text evidence="3">The sequence shown here is derived from an EMBL/GenBank/DDBJ whole genome shotgun (WGS) entry which is preliminary data.</text>
</comment>